<reference evidence="1" key="1">
    <citation type="journal article" date="2019" name="Sci. Rep.">
        <title>Draft genome of Tanacetum cinerariifolium, the natural source of mosquito coil.</title>
        <authorList>
            <person name="Yamashiro T."/>
            <person name="Shiraishi A."/>
            <person name="Satake H."/>
            <person name="Nakayama K."/>
        </authorList>
    </citation>
    <scope>NUCLEOTIDE SEQUENCE</scope>
</reference>
<dbReference type="GO" id="GO:0003964">
    <property type="term" value="F:RNA-directed DNA polymerase activity"/>
    <property type="evidence" value="ECO:0007669"/>
    <property type="project" value="UniProtKB-KW"/>
</dbReference>
<comment type="caution">
    <text evidence="1">The sequence shown here is derived from an EMBL/GenBank/DDBJ whole genome shotgun (WGS) entry which is preliminary data.</text>
</comment>
<accession>A0A699UG29</accession>
<dbReference type="PANTHER" id="PTHR33116">
    <property type="entry name" value="REVERSE TRANSCRIPTASE ZINC-BINDING DOMAIN-CONTAINING PROTEIN-RELATED-RELATED"/>
    <property type="match status" value="1"/>
</dbReference>
<keyword evidence="1" id="KW-0808">Transferase</keyword>
<organism evidence="1">
    <name type="scientific">Tanacetum cinerariifolium</name>
    <name type="common">Dalmatian daisy</name>
    <name type="synonym">Chrysanthemum cinerariifolium</name>
    <dbReference type="NCBI Taxonomy" id="118510"/>
    <lineage>
        <taxon>Eukaryota</taxon>
        <taxon>Viridiplantae</taxon>
        <taxon>Streptophyta</taxon>
        <taxon>Embryophyta</taxon>
        <taxon>Tracheophyta</taxon>
        <taxon>Spermatophyta</taxon>
        <taxon>Magnoliopsida</taxon>
        <taxon>eudicotyledons</taxon>
        <taxon>Gunneridae</taxon>
        <taxon>Pentapetalae</taxon>
        <taxon>asterids</taxon>
        <taxon>campanulids</taxon>
        <taxon>Asterales</taxon>
        <taxon>Asteraceae</taxon>
        <taxon>Asteroideae</taxon>
        <taxon>Anthemideae</taxon>
        <taxon>Anthemidinae</taxon>
        <taxon>Tanacetum</taxon>
    </lineage>
</organism>
<name>A0A699UG29_TANCI</name>
<evidence type="ECO:0000313" key="1">
    <source>
        <dbReference type="EMBL" id="GFD20721.1"/>
    </source>
</evidence>
<keyword evidence="1" id="KW-0695">RNA-directed DNA polymerase</keyword>
<sequence>MCKSKIMGVNVEDGKIQNAASKLGCLDLKTPFTYLGTKVGENMSRKEAWKEVVDKVLSRLSKWKTITLSIKAIHGDDGKLDKDVIVGGQTWWTSIVKEARSLKGMGINVVDLIRLKLGNG</sequence>
<gene>
    <name evidence="1" type="ORF">Tci_892690</name>
</gene>
<protein>
    <submittedName>
        <fullName evidence="1">RNA-directed DNA polymerase, eukaryota</fullName>
    </submittedName>
</protein>
<keyword evidence="1" id="KW-0548">Nucleotidyltransferase</keyword>
<feature type="non-terminal residue" evidence="1">
    <location>
        <position position="120"/>
    </location>
</feature>
<dbReference type="EMBL" id="BKCJ011324312">
    <property type="protein sequence ID" value="GFD20721.1"/>
    <property type="molecule type" value="Genomic_DNA"/>
</dbReference>
<proteinExistence type="predicted"/>
<dbReference type="AlphaFoldDB" id="A0A699UG29"/>
<dbReference type="PANTHER" id="PTHR33116:SF79">
    <property type="entry name" value="REVERSE TRANSCRIPTASE DOMAIN, ZINC FINGER, CCHC-TYPE-RELATED"/>
    <property type="match status" value="1"/>
</dbReference>